<dbReference type="EMBL" id="JAVHNS010000006">
    <property type="protein sequence ID" value="KAK6352657.1"/>
    <property type="molecule type" value="Genomic_DNA"/>
</dbReference>
<dbReference type="Proteomes" id="UP001373714">
    <property type="component" value="Unassembled WGS sequence"/>
</dbReference>
<protein>
    <submittedName>
        <fullName evidence="1">Uncharacterized protein</fullName>
    </submittedName>
</protein>
<keyword evidence="2" id="KW-1185">Reference proteome</keyword>
<accession>A0AAV9UYE2</accession>
<evidence type="ECO:0000313" key="2">
    <source>
        <dbReference type="Proteomes" id="UP001373714"/>
    </source>
</evidence>
<dbReference type="AlphaFoldDB" id="A0AAV9UYE2"/>
<proteinExistence type="predicted"/>
<gene>
    <name evidence="1" type="ORF">TWF730_009473</name>
</gene>
<organism evidence="1 2">
    <name type="scientific">Orbilia blumenaviensis</name>
    <dbReference type="NCBI Taxonomy" id="1796055"/>
    <lineage>
        <taxon>Eukaryota</taxon>
        <taxon>Fungi</taxon>
        <taxon>Dikarya</taxon>
        <taxon>Ascomycota</taxon>
        <taxon>Pezizomycotina</taxon>
        <taxon>Orbiliomycetes</taxon>
        <taxon>Orbiliales</taxon>
        <taxon>Orbiliaceae</taxon>
        <taxon>Orbilia</taxon>
    </lineage>
</organism>
<sequence length="85" mass="8944">MIPAAPIGISRLVAFGFNAANLPQTFLTSQTRVTKGSSNITDGQKLRDYVGPPTVDPFPFKSSSADSRNGKTCQTEAKVAATVAE</sequence>
<comment type="caution">
    <text evidence="1">The sequence shown here is derived from an EMBL/GenBank/DDBJ whole genome shotgun (WGS) entry which is preliminary data.</text>
</comment>
<reference evidence="1 2" key="1">
    <citation type="submission" date="2019-10" db="EMBL/GenBank/DDBJ databases">
        <authorList>
            <person name="Palmer J.M."/>
        </authorList>
    </citation>
    <scope>NUCLEOTIDE SEQUENCE [LARGE SCALE GENOMIC DNA]</scope>
    <source>
        <strain evidence="1 2">TWF730</strain>
    </source>
</reference>
<name>A0AAV9UYE2_9PEZI</name>
<evidence type="ECO:0000313" key="1">
    <source>
        <dbReference type="EMBL" id="KAK6352657.1"/>
    </source>
</evidence>